<dbReference type="Proteomes" id="UP000464378">
    <property type="component" value="Chromosome"/>
</dbReference>
<evidence type="ECO:0000259" key="3">
    <source>
        <dbReference type="Pfam" id="PF02275"/>
    </source>
</evidence>
<dbReference type="GO" id="GO:0016787">
    <property type="term" value="F:hydrolase activity"/>
    <property type="evidence" value="ECO:0007669"/>
    <property type="project" value="UniProtKB-KW"/>
</dbReference>
<dbReference type="KEGG" id="tim:GMBLW1_23350"/>
<dbReference type="SUPFAM" id="SSF56235">
    <property type="entry name" value="N-terminal nucleophile aminohydrolases (Ntn hydrolases)"/>
    <property type="match status" value="1"/>
</dbReference>
<dbReference type="CDD" id="cd01902">
    <property type="entry name" value="Ntn_CGH"/>
    <property type="match status" value="1"/>
</dbReference>
<dbReference type="RefSeq" id="WP_197740663.1">
    <property type="nucleotide sequence ID" value="NZ_LR593887.1"/>
</dbReference>
<dbReference type="Pfam" id="PF02275">
    <property type="entry name" value="CBAH"/>
    <property type="match status" value="1"/>
</dbReference>
<dbReference type="EMBL" id="LR586016">
    <property type="protein sequence ID" value="VIP01625.1"/>
    <property type="molecule type" value="Genomic_DNA"/>
</dbReference>
<evidence type="ECO:0000256" key="2">
    <source>
        <dbReference type="ARBA" id="ARBA00022801"/>
    </source>
</evidence>
<accession>A0A6C2YKI8</accession>
<dbReference type="EMBL" id="LR593887">
    <property type="protein sequence ID" value="VTR98963.1"/>
    <property type="molecule type" value="Genomic_DNA"/>
</dbReference>
<sequence length="351" mass="39283">MRHLIRQKPLLALLGVLLLASLGEACSRVLWNDSGRNVLVGRNMDWFEDMRSNLWVLPRGMKRDGKTQANPLTWTSRYGSAVLTAYDLTTVDGINERGLAVHALYLPETKVGKRDPSIPGLSVSLWVQYYLDQFATVSEAVKAIQLEPYQLRMATDPNSGKAGTIHLALNDPTGDSAILECLEGKLVVYHGRQYTIMTNQPTYDRQLENLKQYRGFGGEKRLPGTHEPADRFVRAAYYRANLPKPKSDREAVAAMMSVMRNVSAPFGIADAERPNVSTTIWRTVTDLNRRILYYDSVMSPQILWLDLAKVDFAPGTSVRKLTLAGEYDHLGEISAQLQPAKMFPFVPASEP</sequence>
<keyword evidence="5" id="KW-1185">Reference proteome</keyword>
<evidence type="ECO:0000313" key="5">
    <source>
        <dbReference type="Proteomes" id="UP000464378"/>
    </source>
</evidence>
<proteinExistence type="inferred from homology"/>
<comment type="similarity">
    <text evidence="1">Belongs to the peptidase C59 family.</text>
</comment>
<name>A0A6C2YKI8_9BACT</name>
<gene>
    <name evidence="4" type="ORF">GMBLW1_23350</name>
</gene>
<dbReference type="PANTHER" id="PTHR35527:SF2">
    <property type="entry name" value="HYDROLASE"/>
    <property type="match status" value="1"/>
</dbReference>
<evidence type="ECO:0000256" key="1">
    <source>
        <dbReference type="ARBA" id="ARBA00006625"/>
    </source>
</evidence>
<dbReference type="Gene3D" id="3.60.60.10">
    <property type="entry name" value="Penicillin V Acylase, Chain A"/>
    <property type="match status" value="1"/>
</dbReference>
<dbReference type="AlphaFoldDB" id="A0A6C2YKI8"/>
<feature type="domain" description="Choloylglycine hydrolase/NAAA C-terminal" evidence="3">
    <location>
        <begin position="26"/>
        <end position="311"/>
    </location>
</feature>
<protein>
    <recommendedName>
        <fullName evidence="3">Choloylglycine hydrolase/NAAA C-terminal domain-containing protein</fullName>
    </recommendedName>
</protein>
<reference evidence="4" key="1">
    <citation type="submission" date="2019-04" db="EMBL/GenBank/DDBJ databases">
        <authorList>
            <consortium name="Science for Life Laboratories"/>
        </authorList>
    </citation>
    <scope>NUCLEOTIDE SEQUENCE</scope>
    <source>
        <strain evidence="4">MBLW1</strain>
    </source>
</reference>
<dbReference type="InParanoid" id="A0A6C2YKI8"/>
<dbReference type="PANTHER" id="PTHR35527">
    <property type="entry name" value="CHOLOYLGLYCINE HYDROLASE"/>
    <property type="match status" value="1"/>
</dbReference>
<dbReference type="InterPro" id="IPR029055">
    <property type="entry name" value="Ntn_hydrolases_N"/>
</dbReference>
<dbReference type="InterPro" id="IPR052193">
    <property type="entry name" value="Peptidase_C59"/>
</dbReference>
<keyword evidence="2 4" id="KW-0378">Hydrolase</keyword>
<dbReference type="InterPro" id="IPR029132">
    <property type="entry name" value="CBAH/NAAA_C"/>
</dbReference>
<organism evidence="4">
    <name type="scientific">Tuwongella immobilis</name>
    <dbReference type="NCBI Taxonomy" id="692036"/>
    <lineage>
        <taxon>Bacteria</taxon>
        <taxon>Pseudomonadati</taxon>
        <taxon>Planctomycetota</taxon>
        <taxon>Planctomycetia</taxon>
        <taxon>Gemmatales</taxon>
        <taxon>Gemmataceae</taxon>
        <taxon>Tuwongella</taxon>
    </lineage>
</organism>
<evidence type="ECO:0000313" key="4">
    <source>
        <dbReference type="EMBL" id="VIP01625.1"/>
    </source>
</evidence>